<evidence type="ECO:0000256" key="1">
    <source>
        <dbReference type="SAM" id="MobiDB-lite"/>
    </source>
</evidence>
<keyword evidence="2" id="KW-0732">Signal</keyword>
<evidence type="ECO:0000256" key="2">
    <source>
        <dbReference type="SAM" id="SignalP"/>
    </source>
</evidence>
<dbReference type="VEuPathDB" id="MicrosporidiaDB:NBO_943g0004"/>
<dbReference type="AlphaFoldDB" id="A0A1W6RZ60"/>
<dbReference type="EMBL" id="KY636450">
    <property type="protein sequence ID" value="ARO70953.1"/>
    <property type="molecule type" value="mRNA"/>
</dbReference>
<accession>A0A1W6RZ60</accession>
<name>A0A1W6RZ60_NOSBO</name>
<feature type="chain" id="PRO_5012009473" evidence="2">
    <location>
        <begin position="21"/>
        <end position="409"/>
    </location>
</feature>
<evidence type="ECO:0000313" key="3">
    <source>
        <dbReference type="EMBL" id="ARO70953.1"/>
    </source>
</evidence>
<reference evidence="3" key="1">
    <citation type="submission" date="2017-02" db="EMBL/GenBank/DDBJ databases">
        <authorList>
            <person name="Peterson S.W."/>
        </authorList>
    </citation>
    <scope>NUCLEOTIDE SEQUENCE</scope>
    <source>
        <tissue evidence="3">Midgut</tissue>
    </source>
</reference>
<organism evidence="3">
    <name type="scientific">Nosema bombycis</name>
    <name type="common">Microsporidian parasite</name>
    <name type="synonym">Pebrine of silkworm</name>
    <dbReference type="NCBI Taxonomy" id="27978"/>
    <lineage>
        <taxon>Eukaryota</taxon>
        <taxon>Fungi</taxon>
        <taxon>Fungi incertae sedis</taxon>
        <taxon>Microsporidia</taxon>
        <taxon>Nosematidae</taxon>
        <taxon>Nosema</taxon>
    </lineage>
</organism>
<protein>
    <submittedName>
        <fullName evidence="3">Polar tube protein 1</fullName>
    </submittedName>
</protein>
<proteinExistence type="evidence at transcript level"/>
<feature type="region of interest" description="Disordered" evidence="1">
    <location>
        <begin position="137"/>
        <end position="173"/>
    </location>
</feature>
<feature type="compositionally biased region" description="Low complexity" evidence="1">
    <location>
        <begin position="304"/>
        <end position="313"/>
    </location>
</feature>
<sequence>MRIRSFKLLSLVAYIKLNSANMACAPGNGTPVVAITQPGGVENCATTSPAPLNYESSNGQNPLNNFTPDCLVNSPGVPVQSYPVIGVPVSGTPGTPGAPGTAGNNYGPTECVPTSGGGSYPPGYFNPPMATTIINPPTYAPPGTPGSPSANNPPAGFHAPPPAGPPAKNEEQCTVTTKLDCEPVSPGVPAVTAPPAGPPIESVGVPPQKVALVTPVASVASVVAVPPSHATGSGVPCIPVSSTGGHPSNLVGGGFPSNAQVTQAPCVPSQAHHPVASVPVTSVPVNAVPMTSAPVTPLGPSYYGSSSLPPSGSHPTAPCGAPQNALSSPCATNNASAGNTYTSSNVGAACSLPNAENCLMKALENVGRPSPQEAASCVTAQKQPMVEIGMMLPVTDAYSNAGNNPCVLN</sequence>
<feature type="signal peptide" evidence="2">
    <location>
        <begin position="1"/>
        <end position="20"/>
    </location>
</feature>
<feature type="region of interest" description="Disordered" evidence="1">
    <location>
        <begin position="304"/>
        <end position="325"/>
    </location>
</feature>